<dbReference type="KEGG" id="aot:AcetOri_orf00006"/>
<keyword evidence="5 7" id="KW-1133">Transmembrane helix</keyword>
<evidence type="ECO:0000259" key="8">
    <source>
        <dbReference type="PROSITE" id="PS50850"/>
    </source>
</evidence>
<dbReference type="Pfam" id="PF07690">
    <property type="entry name" value="MFS_1"/>
    <property type="match status" value="1"/>
</dbReference>
<feature type="transmembrane region" description="Helical" evidence="7">
    <location>
        <begin position="359"/>
        <end position="380"/>
    </location>
</feature>
<dbReference type="SUPFAM" id="SSF103473">
    <property type="entry name" value="MFS general substrate transporter"/>
    <property type="match status" value="1"/>
</dbReference>
<organism evidence="9 10">
    <name type="scientific">Acetobacter orientalis</name>
    <dbReference type="NCBI Taxonomy" id="146474"/>
    <lineage>
        <taxon>Bacteria</taxon>
        <taxon>Pseudomonadati</taxon>
        <taxon>Pseudomonadota</taxon>
        <taxon>Alphaproteobacteria</taxon>
        <taxon>Acetobacterales</taxon>
        <taxon>Acetobacteraceae</taxon>
        <taxon>Acetobacter</taxon>
    </lineage>
</organism>
<dbReference type="PANTHER" id="PTHR42718:SF46">
    <property type="entry name" value="BLR6921 PROTEIN"/>
    <property type="match status" value="1"/>
</dbReference>
<evidence type="ECO:0000256" key="4">
    <source>
        <dbReference type="ARBA" id="ARBA00022692"/>
    </source>
</evidence>
<evidence type="ECO:0000256" key="5">
    <source>
        <dbReference type="ARBA" id="ARBA00022989"/>
    </source>
</evidence>
<keyword evidence="6 7" id="KW-0472">Membrane</keyword>
<dbReference type="PRINTS" id="PR01036">
    <property type="entry name" value="TCRTETB"/>
</dbReference>
<dbReference type="Gene3D" id="1.20.1720.10">
    <property type="entry name" value="Multidrug resistance protein D"/>
    <property type="match status" value="1"/>
</dbReference>
<name>A0A2Z5ZCW9_9PROT</name>
<proteinExistence type="predicted"/>
<evidence type="ECO:0000256" key="6">
    <source>
        <dbReference type="ARBA" id="ARBA00023136"/>
    </source>
</evidence>
<feature type="transmembrane region" description="Helical" evidence="7">
    <location>
        <begin position="165"/>
        <end position="190"/>
    </location>
</feature>
<feature type="transmembrane region" description="Helical" evidence="7">
    <location>
        <begin position="196"/>
        <end position="214"/>
    </location>
</feature>
<dbReference type="PANTHER" id="PTHR42718">
    <property type="entry name" value="MAJOR FACILITATOR SUPERFAMILY MULTIDRUG TRANSPORTER MFSC"/>
    <property type="match status" value="1"/>
</dbReference>
<feature type="transmembrane region" description="Helical" evidence="7">
    <location>
        <begin position="110"/>
        <end position="130"/>
    </location>
</feature>
<dbReference type="InterPro" id="IPR011701">
    <property type="entry name" value="MFS"/>
</dbReference>
<dbReference type="InterPro" id="IPR020846">
    <property type="entry name" value="MFS_dom"/>
</dbReference>
<dbReference type="Proteomes" id="UP000270034">
    <property type="component" value="Chromosome"/>
</dbReference>
<feature type="transmembrane region" description="Helical" evidence="7">
    <location>
        <begin position="386"/>
        <end position="409"/>
    </location>
</feature>
<evidence type="ECO:0000256" key="2">
    <source>
        <dbReference type="ARBA" id="ARBA00022448"/>
    </source>
</evidence>
<dbReference type="AlphaFoldDB" id="A0A2Z5ZCW9"/>
<evidence type="ECO:0000313" key="9">
    <source>
        <dbReference type="EMBL" id="BBC78350.1"/>
    </source>
</evidence>
<feature type="transmembrane region" description="Helical" evidence="7">
    <location>
        <begin position="226"/>
        <end position="244"/>
    </location>
</feature>
<comment type="subcellular location">
    <subcellularLocation>
        <location evidence="1">Cell membrane</location>
        <topology evidence="1">Multi-pass membrane protein</topology>
    </subcellularLocation>
</comment>
<keyword evidence="4 7" id="KW-0812">Transmembrane</keyword>
<feature type="transmembrane region" description="Helical" evidence="7">
    <location>
        <begin position="457"/>
        <end position="475"/>
    </location>
</feature>
<protein>
    <submittedName>
        <fullName evidence="9">Major facilitator superfamily multidrug resistance transporter</fullName>
    </submittedName>
</protein>
<evidence type="ECO:0000256" key="1">
    <source>
        <dbReference type="ARBA" id="ARBA00004651"/>
    </source>
</evidence>
<feature type="transmembrane region" description="Helical" evidence="7">
    <location>
        <begin position="430"/>
        <end position="451"/>
    </location>
</feature>
<evidence type="ECO:0000256" key="3">
    <source>
        <dbReference type="ARBA" id="ARBA00022475"/>
    </source>
</evidence>
<sequence length="494" mass="52189">MSPPAWFSKKEHQTGGLAVASERKNASLASMVSLSRTHLTALIVASMLFMEQLDGTILSTALPAIANSLHVDTVATSVALTAYIVGLAIFIPASGALADRLGSRTVLSGAIVMFVLCSVACASAHSLLFLACMRTLQGIGGALMVPVGRLVVLRSTPREELVRTMTWMMLPATLGPLLGPVVGGFITTYLSWRWNFYLNIPVGIVGLLLTRLFIPEVKAEHPPPFDLRGLVFAGGGLAILSIVAELFSHNQGTHTLLLALLLIGCALMGIYGLHAHSLAAPLLDFRLFKTSTFRISVLGGAASRIAVGAFPFLLPTFLQIGTGLTAAQSGMITFCAPVGAIAMRPFVPAILRKWGFRRVLIANGFSAGLLAALIACYHAGQPLWPLTLILLAAGMAQSIQFSAYNTIAYADISATRMSAATSLYATMQQLMLSLGICIAAGTLTFSCQFNARTQPIAHDFMVAFLVVGFISFLAAPISTRLKPNAEAALSGKKG</sequence>
<dbReference type="PROSITE" id="PS50850">
    <property type="entry name" value="MFS"/>
    <property type="match status" value="1"/>
</dbReference>
<feature type="transmembrane region" description="Helical" evidence="7">
    <location>
        <begin position="256"/>
        <end position="274"/>
    </location>
</feature>
<feature type="transmembrane region" description="Helical" evidence="7">
    <location>
        <begin position="326"/>
        <end position="347"/>
    </location>
</feature>
<dbReference type="InterPro" id="IPR036259">
    <property type="entry name" value="MFS_trans_sf"/>
</dbReference>
<dbReference type="EMBL" id="AP018515">
    <property type="protein sequence ID" value="BBC78350.1"/>
    <property type="molecule type" value="Genomic_DNA"/>
</dbReference>
<reference evidence="9 10" key="1">
    <citation type="submission" date="2018-02" db="EMBL/GenBank/DDBJ databases">
        <title>Acetobacter orientalis genome.</title>
        <authorList>
            <person name="Nakashima N."/>
            <person name="Tamura T."/>
        </authorList>
    </citation>
    <scope>NUCLEOTIDE SEQUENCE [LARGE SCALE GENOMIC DNA]</scope>
    <source>
        <strain evidence="9 10">FAN1</strain>
    </source>
</reference>
<accession>A0A2Z5ZCW9</accession>
<evidence type="ECO:0000313" key="10">
    <source>
        <dbReference type="Proteomes" id="UP000270034"/>
    </source>
</evidence>
<dbReference type="Gene3D" id="1.20.1250.20">
    <property type="entry name" value="MFS general substrate transporter like domains"/>
    <property type="match status" value="1"/>
</dbReference>
<keyword evidence="2" id="KW-0813">Transport</keyword>
<keyword evidence="3" id="KW-1003">Cell membrane</keyword>
<dbReference type="GO" id="GO:0005886">
    <property type="term" value="C:plasma membrane"/>
    <property type="evidence" value="ECO:0007669"/>
    <property type="project" value="UniProtKB-SubCell"/>
</dbReference>
<feature type="transmembrane region" description="Helical" evidence="7">
    <location>
        <begin position="136"/>
        <end position="153"/>
    </location>
</feature>
<evidence type="ECO:0000256" key="7">
    <source>
        <dbReference type="SAM" id="Phobius"/>
    </source>
</evidence>
<gene>
    <name evidence="9" type="ORF">AcetOrient_orf00006</name>
</gene>
<feature type="transmembrane region" description="Helical" evidence="7">
    <location>
        <begin position="78"/>
        <end position="98"/>
    </location>
</feature>
<feature type="domain" description="Major facilitator superfamily (MFS) profile" evidence="8">
    <location>
        <begin position="40"/>
        <end position="486"/>
    </location>
</feature>
<dbReference type="GO" id="GO:0022857">
    <property type="term" value="F:transmembrane transporter activity"/>
    <property type="evidence" value="ECO:0007669"/>
    <property type="project" value="InterPro"/>
</dbReference>